<dbReference type="PRINTS" id="PR00813">
    <property type="entry name" value="BCTERIALGSPG"/>
</dbReference>
<dbReference type="SUPFAM" id="SSF54523">
    <property type="entry name" value="Pili subunits"/>
    <property type="match status" value="1"/>
</dbReference>
<dbReference type="Gene3D" id="3.30.700.10">
    <property type="entry name" value="Glycoprotein, Type 4 Pilin"/>
    <property type="match status" value="1"/>
</dbReference>
<keyword evidence="2" id="KW-0472">Membrane</keyword>
<keyword evidence="1" id="KW-0488">Methylation</keyword>
<keyword evidence="2" id="KW-1133">Transmembrane helix</keyword>
<evidence type="ECO:0000256" key="2">
    <source>
        <dbReference type="SAM" id="Phobius"/>
    </source>
</evidence>
<dbReference type="Proteomes" id="UP000285575">
    <property type="component" value="Unassembled WGS sequence"/>
</dbReference>
<evidence type="ECO:0000256" key="1">
    <source>
        <dbReference type="ARBA" id="ARBA00022481"/>
    </source>
</evidence>
<dbReference type="GO" id="GO:0015628">
    <property type="term" value="P:protein secretion by the type II secretion system"/>
    <property type="evidence" value="ECO:0007669"/>
    <property type="project" value="InterPro"/>
</dbReference>
<organism evidence="3 4">
    <name type="scientific">Rubrivivax rivuli</name>
    <dbReference type="NCBI Taxonomy" id="1862385"/>
    <lineage>
        <taxon>Bacteria</taxon>
        <taxon>Pseudomonadati</taxon>
        <taxon>Pseudomonadota</taxon>
        <taxon>Betaproteobacteria</taxon>
        <taxon>Burkholderiales</taxon>
        <taxon>Sphaerotilaceae</taxon>
        <taxon>Rubrivivax</taxon>
    </lineage>
</organism>
<accession>A0A437RCE6</accession>
<comment type="caution">
    <text evidence="3">The sequence shown here is derived from an EMBL/GenBank/DDBJ whole genome shotgun (WGS) entry which is preliminary data.</text>
</comment>
<sequence length="157" mass="16600">MTIAPFQARSKTQGFTLIELMIAVAIVAIITAIALPAYQASITKSRRADAMTAFSSVQQAQERWRGNNPAYSTSLTDLGVTSPALYTLSLSVPNSTAGSIARGYIVTAVGQGRQASDAQCARMAIRLLEGNLRFAGCGTCSSFADADFAATHPCFNR</sequence>
<dbReference type="NCBIfam" id="TIGR02532">
    <property type="entry name" value="IV_pilin_GFxxxE"/>
    <property type="match status" value="1"/>
</dbReference>
<dbReference type="PANTHER" id="PTHR30093:SF47">
    <property type="entry name" value="TYPE IV PILUS NON-CORE MINOR PILIN PILE"/>
    <property type="match status" value="1"/>
</dbReference>
<feature type="transmembrane region" description="Helical" evidence="2">
    <location>
        <begin position="20"/>
        <end position="38"/>
    </location>
</feature>
<dbReference type="InterPro" id="IPR012902">
    <property type="entry name" value="N_methyl_site"/>
</dbReference>
<evidence type="ECO:0000313" key="3">
    <source>
        <dbReference type="EMBL" id="RVU44456.1"/>
    </source>
</evidence>
<proteinExistence type="predicted"/>
<dbReference type="GO" id="GO:0043683">
    <property type="term" value="P:type IV pilus assembly"/>
    <property type="evidence" value="ECO:0007669"/>
    <property type="project" value="InterPro"/>
</dbReference>
<keyword evidence="2" id="KW-0812">Transmembrane</keyword>
<dbReference type="Pfam" id="PF07963">
    <property type="entry name" value="N_methyl"/>
    <property type="match status" value="1"/>
</dbReference>
<dbReference type="Pfam" id="PF16732">
    <property type="entry name" value="ComP_DUS"/>
    <property type="match status" value="1"/>
</dbReference>
<dbReference type="PANTHER" id="PTHR30093">
    <property type="entry name" value="GENERAL SECRETION PATHWAY PROTEIN G"/>
    <property type="match status" value="1"/>
</dbReference>
<gene>
    <name evidence="3" type="ORF">EOE66_17475</name>
</gene>
<dbReference type="RefSeq" id="WP_128230001.1">
    <property type="nucleotide sequence ID" value="NZ_SACR01000005.1"/>
</dbReference>
<evidence type="ECO:0000313" key="4">
    <source>
        <dbReference type="Proteomes" id="UP000285575"/>
    </source>
</evidence>
<protein>
    <submittedName>
        <fullName evidence="3">Prepilin-type N-terminal cleavage/methylation domain-containing protein</fullName>
    </submittedName>
</protein>
<dbReference type="OrthoDB" id="8592370at2"/>
<dbReference type="PROSITE" id="PS00409">
    <property type="entry name" value="PROKAR_NTER_METHYL"/>
    <property type="match status" value="1"/>
</dbReference>
<keyword evidence="4" id="KW-1185">Reference proteome</keyword>
<dbReference type="AlphaFoldDB" id="A0A437RCE6"/>
<dbReference type="InterPro" id="IPR000983">
    <property type="entry name" value="Bac_GSPG_pilin"/>
</dbReference>
<reference evidence="3 4" key="1">
    <citation type="submission" date="2019-01" db="EMBL/GenBank/DDBJ databases">
        <authorList>
            <person name="Chen W.-M."/>
        </authorList>
    </citation>
    <scope>NUCLEOTIDE SEQUENCE [LARGE SCALE GENOMIC DNA]</scope>
    <source>
        <strain evidence="3 4">KYPY4</strain>
    </source>
</reference>
<dbReference type="InterPro" id="IPR045584">
    <property type="entry name" value="Pilin-like"/>
</dbReference>
<dbReference type="GO" id="GO:0015627">
    <property type="term" value="C:type II protein secretion system complex"/>
    <property type="evidence" value="ECO:0007669"/>
    <property type="project" value="InterPro"/>
</dbReference>
<dbReference type="InterPro" id="IPR031982">
    <property type="entry name" value="PilE-like"/>
</dbReference>
<name>A0A437RCE6_9BURK</name>
<dbReference type="EMBL" id="SACR01000005">
    <property type="protein sequence ID" value="RVU44456.1"/>
    <property type="molecule type" value="Genomic_DNA"/>
</dbReference>